<accession>A0ABV2CKQ2</accession>
<proteinExistence type="inferred from homology"/>
<dbReference type="Gene3D" id="3.30.70.580">
    <property type="entry name" value="Pseudouridine synthase I, catalytic domain, N-terminal subdomain"/>
    <property type="match status" value="1"/>
</dbReference>
<evidence type="ECO:0000256" key="5">
    <source>
        <dbReference type="RuleBase" id="RU003792"/>
    </source>
</evidence>
<dbReference type="InterPro" id="IPR020103">
    <property type="entry name" value="PsdUridine_synth_cat_dom_sf"/>
</dbReference>
<evidence type="ECO:0000256" key="1">
    <source>
        <dbReference type="ARBA" id="ARBA00009375"/>
    </source>
</evidence>
<dbReference type="NCBIfam" id="TIGR00071">
    <property type="entry name" value="hisT_truA"/>
    <property type="match status" value="1"/>
</dbReference>
<evidence type="ECO:0000256" key="3">
    <source>
        <dbReference type="ARBA" id="ARBA00023235"/>
    </source>
</evidence>
<feature type="binding site" evidence="4">
    <location>
        <position position="110"/>
    </location>
    <ligand>
        <name>substrate</name>
    </ligand>
</feature>
<evidence type="ECO:0000313" key="7">
    <source>
        <dbReference type="EMBL" id="MET1488482.1"/>
    </source>
</evidence>
<comment type="similarity">
    <text evidence="1 4 5">Belongs to the tRNA pseudouridine synthase TruA family.</text>
</comment>
<dbReference type="InterPro" id="IPR020097">
    <property type="entry name" value="PsdUridine_synth_TruA_a/b_dom"/>
</dbReference>
<feature type="domain" description="Pseudouridine synthase I TruA alpha/beta" evidence="6">
    <location>
        <begin position="146"/>
        <end position="245"/>
    </location>
</feature>
<reference evidence="7 8" key="1">
    <citation type="submission" date="2024-07" db="EMBL/GenBank/DDBJ databases">
        <title>Uliginosibacterium paludis KCTC:42655.</title>
        <authorList>
            <person name="Kim M.K."/>
        </authorList>
    </citation>
    <scope>NUCLEOTIDE SEQUENCE [LARGE SCALE GENOMIC DNA]</scope>
    <source>
        <strain evidence="7 8">KCTC 42655</strain>
    </source>
</reference>
<evidence type="ECO:0000256" key="4">
    <source>
        <dbReference type="HAMAP-Rule" id="MF_00171"/>
    </source>
</evidence>
<feature type="domain" description="Pseudouridine synthase I TruA alpha/beta" evidence="6">
    <location>
        <begin position="9"/>
        <end position="103"/>
    </location>
</feature>
<keyword evidence="2 4" id="KW-0819">tRNA processing</keyword>
<dbReference type="EMBL" id="JBEWLZ010000001">
    <property type="protein sequence ID" value="MET1488482.1"/>
    <property type="molecule type" value="Genomic_DNA"/>
</dbReference>
<dbReference type="Pfam" id="PF01416">
    <property type="entry name" value="PseudoU_synth_1"/>
    <property type="match status" value="2"/>
</dbReference>
<dbReference type="Proteomes" id="UP001548590">
    <property type="component" value="Unassembled WGS sequence"/>
</dbReference>
<keyword evidence="3 4" id="KW-0413">Isomerase</keyword>
<dbReference type="CDD" id="cd02570">
    <property type="entry name" value="PseudoU_synth_EcTruA"/>
    <property type="match status" value="1"/>
</dbReference>
<comment type="caution">
    <text evidence="7">The sequence shown here is derived from an EMBL/GenBank/DDBJ whole genome shotgun (WGS) entry which is preliminary data.</text>
</comment>
<comment type="caution">
    <text evidence="4">Lacks conserved residue(s) required for the propagation of feature annotation.</text>
</comment>
<dbReference type="HAMAP" id="MF_00171">
    <property type="entry name" value="TruA"/>
    <property type="match status" value="1"/>
</dbReference>
<feature type="active site" description="Nucleophile" evidence="4">
    <location>
        <position position="52"/>
    </location>
</feature>
<organism evidence="7 8">
    <name type="scientific">Uliginosibacterium paludis</name>
    <dbReference type="NCBI Taxonomy" id="1615952"/>
    <lineage>
        <taxon>Bacteria</taxon>
        <taxon>Pseudomonadati</taxon>
        <taxon>Pseudomonadota</taxon>
        <taxon>Betaproteobacteria</taxon>
        <taxon>Rhodocyclales</taxon>
        <taxon>Zoogloeaceae</taxon>
        <taxon>Uliginosibacterium</taxon>
    </lineage>
</organism>
<comment type="subunit">
    <text evidence="4">Homodimer.</text>
</comment>
<evidence type="ECO:0000259" key="6">
    <source>
        <dbReference type="Pfam" id="PF01416"/>
    </source>
</evidence>
<dbReference type="EC" id="5.4.99.12" evidence="4"/>
<dbReference type="PANTHER" id="PTHR11142">
    <property type="entry name" value="PSEUDOURIDYLATE SYNTHASE"/>
    <property type="match status" value="1"/>
</dbReference>
<keyword evidence="8" id="KW-1185">Reference proteome</keyword>
<sequence length="266" mass="29160">MARIVLGVEYCGAGFEGWQTQPHGRTVQDCLTAAVVTIAGAPLHIQCAGRTDTGVHAAVQVAHFDTEAKRPLTAWVRGVNAHLPDGVAVTWAREVGDDFHARFSARARTYRYVLHNRPVRNVLLNGRVGWFHAPLDLAAMQAGVAHVRGTHDFSSFRAAQCQAHSPVRSLMRAEVSAIGEWFVFEFEANAFLHHMIRNLVGALVHVGKGSCSPEWMAELLAQRDRRYAPPTFAPDGLYLAGVDYPDSWQLPDGGRIIAPAFMPSGF</sequence>
<gene>
    <name evidence="4 7" type="primary">truA</name>
    <name evidence="7" type="ORF">ABVT11_01485</name>
</gene>
<name>A0ABV2CKQ2_9RHOO</name>
<evidence type="ECO:0000313" key="8">
    <source>
        <dbReference type="Proteomes" id="UP001548590"/>
    </source>
</evidence>
<comment type="function">
    <text evidence="4">Formation of pseudouridine at positions 38, 39 and 40 in the anticodon stem and loop of transfer RNAs.</text>
</comment>
<dbReference type="Gene3D" id="3.30.70.660">
    <property type="entry name" value="Pseudouridine synthase I, catalytic domain, C-terminal subdomain"/>
    <property type="match status" value="1"/>
</dbReference>
<dbReference type="InterPro" id="IPR001406">
    <property type="entry name" value="PsdUridine_synth_TruA"/>
</dbReference>
<dbReference type="SUPFAM" id="SSF55120">
    <property type="entry name" value="Pseudouridine synthase"/>
    <property type="match status" value="1"/>
</dbReference>
<dbReference type="PIRSF" id="PIRSF001430">
    <property type="entry name" value="tRNA_psdUrid_synth"/>
    <property type="match status" value="1"/>
</dbReference>
<dbReference type="InterPro" id="IPR020095">
    <property type="entry name" value="PsdUridine_synth_TruA_C"/>
</dbReference>
<dbReference type="InterPro" id="IPR020094">
    <property type="entry name" value="TruA/RsuA/RluB/E/F_N"/>
</dbReference>
<dbReference type="RefSeq" id="WP_345927292.1">
    <property type="nucleotide sequence ID" value="NZ_JBDIVF010000003.1"/>
</dbReference>
<evidence type="ECO:0000256" key="2">
    <source>
        <dbReference type="ARBA" id="ARBA00022694"/>
    </source>
</evidence>
<protein>
    <recommendedName>
        <fullName evidence="4">tRNA pseudouridine synthase A</fullName>
        <ecNumber evidence="4">5.4.99.12</ecNumber>
    </recommendedName>
    <alternativeName>
        <fullName evidence="4">tRNA pseudouridine(38-40) synthase</fullName>
    </alternativeName>
    <alternativeName>
        <fullName evidence="4">tRNA pseudouridylate synthase I</fullName>
    </alternativeName>
    <alternativeName>
        <fullName evidence="4">tRNA-uridine isomerase I</fullName>
    </alternativeName>
</protein>
<dbReference type="PANTHER" id="PTHR11142:SF0">
    <property type="entry name" value="TRNA PSEUDOURIDINE SYNTHASE-LIKE 1"/>
    <property type="match status" value="1"/>
</dbReference>
<comment type="catalytic activity">
    <reaction evidence="4 5">
        <text>uridine(38/39/40) in tRNA = pseudouridine(38/39/40) in tRNA</text>
        <dbReference type="Rhea" id="RHEA:22376"/>
        <dbReference type="Rhea" id="RHEA-COMP:10085"/>
        <dbReference type="Rhea" id="RHEA-COMP:10087"/>
        <dbReference type="ChEBI" id="CHEBI:65314"/>
        <dbReference type="ChEBI" id="CHEBI:65315"/>
        <dbReference type="EC" id="5.4.99.12"/>
    </reaction>
</comment>
<dbReference type="GO" id="GO:0160147">
    <property type="term" value="F:tRNA pseudouridine(38-40) synthase activity"/>
    <property type="evidence" value="ECO:0007669"/>
    <property type="project" value="UniProtKB-EC"/>
</dbReference>